<comment type="caution">
    <text evidence="2">The sequence shown here is derived from an EMBL/GenBank/DDBJ whole genome shotgun (WGS) entry which is preliminary data.</text>
</comment>
<evidence type="ECO:0000313" key="2">
    <source>
        <dbReference type="EMBL" id="OWQ49898.1"/>
    </source>
</evidence>
<dbReference type="PANTHER" id="PTHR34109">
    <property type="entry name" value="BNAUNNG04460D PROTEIN-RELATED"/>
    <property type="match status" value="1"/>
</dbReference>
<sequence length="146" mass="15856">MTAPAQTTATLIPCLRYRDAHAAIAWLQRAFGFQQQAVYADGDTVHHAQLVYGHGMIMLGSVDNASEWGRYSVHPDEIGGRQTQTACVIVADPDAHHARAVAAGARIVIDIADQPYGGRGYACRDLEGYLWWFGSYDPWADHAGGA</sequence>
<dbReference type="Gene3D" id="3.30.720.120">
    <property type="match status" value="1"/>
</dbReference>
<dbReference type="AlphaFoldDB" id="A0A246HHV7"/>
<dbReference type="PROSITE" id="PS51819">
    <property type="entry name" value="VOC"/>
    <property type="match status" value="1"/>
</dbReference>
<dbReference type="OrthoDB" id="9806868at2"/>
<evidence type="ECO:0000259" key="1">
    <source>
        <dbReference type="PROSITE" id="PS51819"/>
    </source>
</evidence>
<dbReference type="InterPro" id="IPR004360">
    <property type="entry name" value="Glyas_Fos-R_dOase_dom"/>
</dbReference>
<dbReference type="InterPro" id="IPR037523">
    <property type="entry name" value="VOC_core"/>
</dbReference>
<name>A0A246HHV7_STEMA</name>
<evidence type="ECO:0000313" key="3">
    <source>
        <dbReference type="Proteomes" id="UP000198157"/>
    </source>
</evidence>
<dbReference type="PANTHER" id="PTHR34109:SF1">
    <property type="entry name" value="VOC DOMAIN-CONTAINING PROTEIN"/>
    <property type="match status" value="1"/>
</dbReference>
<reference evidence="2 3" key="1">
    <citation type="submission" date="2017-06" db="EMBL/GenBank/DDBJ databases">
        <authorList>
            <person name="Kim H.J."/>
            <person name="Triplett B.A."/>
        </authorList>
    </citation>
    <scope>NUCLEOTIDE SEQUENCE [LARGE SCALE GENOMIC DNA]</scope>
    <source>
        <strain evidence="2 3">13146</strain>
    </source>
</reference>
<protein>
    <submittedName>
        <fullName evidence="2">Glyoxalase</fullName>
    </submittedName>
</protein>
<dbReference type="Gene3D" id="3.30.720.110">
    <property type="match status" value="1"/>
</dbReference>
<dbReference type="Pfam" id="PF00903">
    <property type="entry name" value="Glyoxalase"/>
    <property type="match status" value="1"/>
</dbReference>
<proteinExistence type="predicted"/>
<feature type="domain" description="VOC" evidence="1">
    <location>
        <begin position="8"/>
        <end position="136"/>
    </location>
</feature>
<dbReference type="EMBL" id="NIVS01000055">
    <property type="protein sequence ID" value="OWQ49898.1"/>
    <property type="molecule type" value="Genomic_DNA"/>
</dbReference>
<gene>
    <name evidence="2" type="ORF">CEE60_18080</name>
</gene>
<accession>A0A246HHV7</accession>
<dbReference type="Proteomes" id="UP000198157">
    <property type="component" value="Unassembled WGS sequence"/>
</dbReference>
<dbReference type="SUPFAM" id="SSF54593">
    <property type="entry name" value="Glyoxalase/Bleomycin resistance protein/Dihydroxybiphenyl dioxygenase"/>
    <property type="match status" value="1"/>
</dbReference>
<dbReference type="InterPro" id="IPR029068">
    <property type="entry name" value="Glyas_Bleomycin-R_OHBP_Dase"/>
</dbReference>
<organism evidence="2 3">
    <name type="scientific">Stenotrophomonas maltophilia</name>
    <name type="common">Pseudomonas maltophilia</name>
    <name type="synonym">Xanthomonas maltophilia</name>
    <dbReference type="NCBI Taxonomy" id="40324"/>
    <lineage>
        <taxon>Bacteria</taxon>
        <taxon>Pseudomonadati</taxon>
        <taxon>Pseudomonadota</taxon>
        <taxon>Gammaproteobacteria</taxon>
        <taxon>Lysobacterales</taxon>
        <taxon>Lysobacteraceae</taxon>
        <taxon>Stenotrophomonas</taxon>
        <taxon>Stenotrophomonas maltophilia group</taxon>
    </lineage>
</organism>